<keyword evidence="4" id="KW-0663">Pyridoxal phosphate</keyword>
<dbReference type="PROSITE" id="PS50968">
    <property type="entry name" value="BIOTINYL_LIPOYL"/>
    <property type="match status" value="1"/>
</dbReference>
<evidence type="ECO:0000256" key="8">
    <source>
        <dbReference type="PIRSR" id="PIRSR617453-50"/>
    </source>
</evidence>
<protein>
    <recommendedName>
        <fullName evidence="7">Glycine cleavage system H protein</fullName>
    </recommendedName>
</protein>
<reference evidence="10 11" key="1">
    <citation type="submission" date="2019-03" db="EMBL/GenBank/DDBJ databases">
        <title>The genome sequence of Candidatus Serratia symbiotica strain IS.</title>
        <authorList>
            <person name="Nikoh N."/>
            <person name="Koga R."/>
            <person name="Oshima K."/>
            <person name="Hattori M."/>
            <person name="Fukatsu T."/>
        </authorList>
    </citation>
    <scope>NUCLEOTIDE SEQUENCE [LARGE SCALE GENOMIC DNA]</scope>
    <source>
        <strain evidence="10 11">IS</strain>
    </source>
</reference>
<dbReference type="PROSITE" id="PS00189">
    <property type="entry name" value="LIPOYL"/>
    <property type="match status" value="1"/>
</dbReference>
<dbReference type="InterPro" id="IPR015422">
    <property type="entry name" value="PyrdxlP-dep_Trfase_small"/>
</dbReference>
<dbReference type="GO" id="GO:0016594">
    <property type="term" value="F:glycine binding"/>
    <property type="evidence" value="ECO:0007669"/>
    <property type="project" value="TreeGrafter"/>
</dbReference>
<comment type="similarity">
    <text evidence="2 7">Belongs to the GcvH family.</text>
</comment>
<feature type="modified residue" description="N6-lipoyllysine" evidence="7 8">
    <location>
        <position position="65"/>
    </location>
</feature>
<dbReference type="EMBL" id="AP019531">
    <property type="protein sequence ID" value="BBI92449.1"/>
    <property type="molecule type" value="Genomic_DNA"/>
</dbReference>
<dbReference type="HAMAP" id="MF_00272">
    <property type="entry name" value="GcvH"/>
    <property type="match status" value="1"/>
</dbReference>
<organism evidence="10 11">
    <name type="scientific">Serratia symbiotica</name>
    <dbReference type="NCBI Taxonomy" id="138074"/>
    <lineage>
        <taxon>Bacteria</taxon>
        <taxon>Pseudomonadati</taxon>
        <taxon>Pseudomonadota</taxon>
        <taxon>Gammaproteobacteria</taxon>
        <taxon>Enterobacterales</taxon>
        <taxon>Yersiniaceae</taxon>
        <taxon>Serratia</taxon>
    </lineage>
</organism>
<dbReference type="GO" id="GO:0030170">
    <property type="term" value="F:pyridoxal phosphate binding"/>
    <property type="evidence" value="ECO:0007669"/>
    <property type="project" value="TreeGrafter"/>
</dbReference>
<dbReference type="InterPro" id="IPR033753">
    <property type="entry name" value="GCV_H/Fam206"/>
</dbReference>
<evidence type="ECO:0000256" key="6">
    <source>
        <dbReference type="ARBA" id="ARBA00049026"/>
    </source>
</evidence>
<evidence type="ECO:0000256" key="5">
    <source>
        <dbReference type="ARBA" id="ARBA00023002"/>
    </source>
</evidence>
<dbReference type="InterPro" id="IPR017453">
    <property type="entry name" value="GCV_H_sub"/>
</dbReference>
<dbReference type="NCBIfam" id="NF002270">
    <property type="entry name" value="PRK01202.1"/>
    <property type="match status" value="1"/>
</dbReference>
<comment type="catalytic activity">
    <reaction evidence="6">
        <text>N(6)-[(R)-lipoyl]-L-lysyl-[glycine-cleavage complex H protein] + glycine + H(+) = N(6)-[(R)-S(8)-aminomethyldihydrolipoyl]-L-lysyl-[glycine-cleavage complex H protein] + CO2</text>
        <dbReference type="Rhea" id="RHEA:24304"/>
        <dbReference type="Rhea" id="RHEA-COMP:10494"/>
        <dbReference type="Rhea" id="RHEA-COMP:10495"/>
        <dbReference type="ChEBI" id="CHEBI:15378"/>
        <dbReference type="ChEBI" id="CHEBI:16526"/>
        <dbReference type="ChEBI" id="CHEBI:57305"/>
        <dbReference type="ChEBI" id="CHEBI:83099"/>
        <dbReference type="ChEBI" id="CHEBI:83143"/>
        <dbReference type="EC" id="1.4.4.2"/>
    </reaction>
</comment>
<dbReference type="Gene3D" id="3.90.1150.10">
    <property type="entry name" value="Aspartate Aminotransferase, domain 1"/>
    <property type="match status" value="1"/>
</dbReference>
<dbReference type="InterPro" id="IPR002930">
    <property type="entry name" value="GCV_H"/>
</dbReference>
<name>A0A455VH48_9GAMM</name>
<feature type="domain" description="Lipoyl-binding" evidence="9">
    <location>
        <begin position="24"/>
        <end position="106"/>
    </location>
</feature>
<comment type="function">
    <text evidence="7">The glycine cleavage system catalyzes the degradation of glycine. The H protein shuttles the methylamine group of glycine from the P protein to the T protein.</text>
</comment>
<dbReference type="Gene3D" id="3.40.640.10">
    <property type="entry name" value="Type I PLP-dependent aspartate aminotransferase-like (Major domain)"/>
    <property type="match status" value="1"/>
</dbReference>
<evidence type="ECO:0000256" key="2">
    <source>
        <dbReference type="ARBA" id="ARBA00009249"/>
    </source>
</evidence>
<dbReference type="InterPro" id="IPR015424">
    <property type="entry name" value="PyrdxlP-dep_Trfase"/>
</dbReference>
<dbReference type="CDD" id="cd06848">
    <property type="entry name" value="GCS_H"/>
    <property type="match status" value="1"/>
</dbReference>
<gene>
    <name evidence="10" type="primary">gcvP</name>
    <name evidence="7" type="synonym">gcvH</name>
    <name evidence="10" type="ORF">SSYIS1_21800</name>
</gene>
<dbReference type="PANTHER" id="PTHR11773:SF13">
    <property type="entry name" value="GLYCINE DEHYDROGENASE (DECARBOXYLATING)"/>
    <property type="match status" value="1"/>
</dbReference>
<evidence type="ECO:0000256" key="4">
    <source>
        <dbReference type="ARBA" id="ARBA00022898"/>
    </source>
</evidence>
<dbReference type="SUPFAM" id="SSF53383">
    <property type="entry name" value="PLP-dependent transferases"/>
    <property type="match status" value="1"/>
</dbReference>
<dbReference type="InterPro" id="IPR003016">
    <property type="entry name" value="2-oxoA_DH_lipoyl-BS"/>
</dbReference>
<dbReference type="GO" id="GO:0005829">
    <property type="term" value="C:cytosol"/>
    <property type="evidence" value="ECO:0007669"/>
    <property type="project" value="TreeGrafter"/>
</dbReference>
<dbReference type="SUPFAM" id="SSF51230">
    <property type="entry name" value="Single hybrid motif"/>
    <property type="match status" value="1"/>
</dbReference>
<dbReference type="InterPro" id="IPR049316">
    <property type="entry name" value="GDC-P_C"/>
</dbReference>
<evidence type="ECO:0000256" key="7">
    <source>
        <dbReference type="HAMAP-Rule" id="MF_00272"/>
    </source>
</evidence>
<dbReference type="AlphaFoldDB" id="A0A455VH48"/>
<dbReference type="Pfam" id="PF21478">
    <property type="entry name" value="GcvP2_C"/>
    <property type="match status" value="1"/>
</dbReference>
<evidence type="ECO:0000259" key="9">
    <source>
        <dbReference type="PROSITE" id="PS50968"/>
    </source>
</evidence>
<comment type="cofactor">
    <cofactor evidence="7">
        <name>(R)-lipoate</name>
        <dbReference type="ChEBI" id="CHEBI:83088"/>
    </cofactor>
    <text evidence="7">Binds 1 lipoyl cofactor covalently.</text>
</comment>
<accession>A0A455VH48</accession>
<sequence length="343" mass="37300">MSNVPTELKYATSHEWVCDAGHGEYLVGITEHAQELLGDMVFVDLPEIGTIVSAGDDCAVAESVKAASDIYAPISGEIIAVNDALESAPERVNSAPYGEGWLHGGGGPGMGPIGVKAHLAPFVPGHSVVQITQQGAVSAAPFRSASILPISWMYIHMMGAEGLKQASQVAILNANYIATRLKDAYPVLYTGRDHRVAHECILDIRPLKEETGISEMDIAKRLIDYGFHAPTMSFPVAGTLMVEPTESESKVELDRFINAMLAIRSEIDRVAQGEWPLGDNPLVNAPHVQAELVGDWQHAYSRELAVFPTVSVRENKYWPSVKRLDDVYGDRNLFCSCVPVSEY</sequence>
<dbReference type="PANTHER" id="PTHR11773">
    <property type="entry name" value="GLYCINE DEHYDROGENASE, DECARBOXYLATING"/>
    <property type="match status" value="1"/>
</dbReference>
<keyword evidence="5" id="KW-0560">Oxidoreductase</keyword>
<dbReference type="GO" id="GO:0019464">
    <property type="term" value="P:glycine decarboxylation via glycine cleavage system"/>
    <property type="evidence" value="ECO:0007669"/>
    <property type="project" value="UniProtKB-UniRule"/>
</dbReference>
<keyword evidence="3 7" id="KW-0450">Lipoyl</keyword>
<comment type="function">
    <text evidence="1">The glycine cleavage system catalyzes the degradation of glycine. The P protein binds the alpha-amino group of glycine through its pyridoxal phosphate cofactor; CO(2) is released and the remaining methylamine moiety is then transferred to the lipoamide cofactor of the H protein.</text>
</comment>
<evidence type="ECO:0000256" key="1">
    <source>
        <dbReference type="ARBA" id="ARBA00003788"/>
    </source>
</evidence>
<dbReference type="GO" id="GO:0005960">
    <property type="term" value="C:glycine cleavage complex"/>
    <property type="evidence" value="ECO:0007669"/>
    <property type="project" value="InterPro"/>
</dbReference>
<dbReference type="Pfam" id="PF01597">
    <property type="entry name" value="GCV_H"/>
    <property type="match status" value="1"/>
</dbReference>
<evidence type="ECO:0000313" key="10">
    <source>
        <dbReference type="EMBL" id="BBI92449.1"/>
    </source>
</evidence>
<dbReference type="FunFam" id="3.90.1150.10:FF:000007">
    <property type="entry name" value="Glycine dehydrogenase (decarboxylating), mitochondrial"/>
    <property type="match status" value="1"/>
</dbReference>
<dbReference type="Proteomes" id="UP000324392">
    <property type="component" value="Chromosome"/>
</dbReference>
<dbReference type="InterPro" id="IPR020581">
    <property type="entry name" value="GDC_P"/>
</dbReference>
<dbReference type="GO" id="GO:0004375">
    <property type="term" value="F:glycine dehydrogenase (decarboxylating) activity"/>
    <property type="evidence" value="ECO:0007669"/>
    <property type="project" value="UniProtKB-EC"/>
</dbReference>
<evidence type="ECO:0000256" key="3">
    <source>
        <dbReference type="ARBA" id="ARBA00022823"/>
    </source>
</evidence>
<dbReference type="InterPro" id="IPR011053">
    <property type="entry name" value="Single_hybrid_motif"/>
</dbReference>
<comment type="subunit">
    <text evidence="7">The glycine cleavage system is composed of four proteins: P, T, L and H.</text>
</comment>
<dbReference type="Gene3D" id="2.40.50.100">
    <property type="match status" value="1"/>
</dbReference>
<dbReference type="NCBIfam" id="TIGR00527">
    <property type="entry name" value="gcvH"/>
    <property type="match status" value="1"/>
</dbReference>
<evidence type="ECO:0000313" key="11">
    <source>
        <dbReference type="Proteomes" id="UP000324392"/>
    </source>
</evidence>
<proteinExistence type="inferred from homology"/>
<dbReference type="InterPro" id="IPR015421">
    <property type="entry name" value="PyrdxlP-dep_Trfase_major"/>
</dbReference>
<dbReference type="InterPro" id="IPR000089">
    <property type="entry name" value="Biotin_lipoyl"/>
</dbReference>